<keyword evidence="4" id="KW-0547">Nucleotide-binding</keyword>
<keyword evidence="3" id="KW-0677">Repeat</keyword>
<evidence type="ECO:0000256" key="5">
    <source>
        <dbReference type="ARBA" id="ARBA00022821"/>
    </source>
</evidence>
<dbReference type="Gene3D" id="3.40.50.300">
    <property type="entry name" value="P-loop containing nucleotide triphosphate hydrolases"/>
    <property type="match status" value="1"/>
</dbReference>
<comment type="caution">
    <text evidence="8">The sequence shown here is derived from an EMBL/GenBank/DDBJ whole genome shotgun (WGS) entry which is preliminary data.</text>
</comment>
<keyword evidence="5" id="KW-0611">Plant defense</keyword>
<dbReference type="InterPro" id="IPR002182">
    <property type="entry name" value="NB-ARC"/>
</dbReference>
<dbReference type="OrthoDB" id="690251at2759"/>
<name>A0A833VZN2_9POAL</name>
<dbReference type="InterPro" id="IPR027417">
    <property type="entry name" value="P-loop_NTPase"/>
</dbReference>
<dbReference type="Gene3D" id="1.20.5.4130">
    <property type="match status" value="1"/>
</dbReference>
<gene>
    <name evidence="8" type="ORF">FCM35_KLT17431</name>
</gene>
<dbReference type="Proteomes" id="UP000623129">
    <property type="component" value="Unassembled WGS sequence"/>
</dbReference>
<keyword evidence="2" id="KW-0433">Leucine-rich repeat</keyword>
<accession>A0A833VZN2</accession>
<protein>
    <submittedName>
        <fullName evidence="8">Putative disease resistance RPP13-like protein 3</fullName>
    </submittedName>
</protein>
<feature type="domain" description="NB-ARC" evidence="6">
    <location>
        <begin position="155"/>
        <end position="200"/>
    </location>
</feature>
<evidence type="ECO:0000256" key="4">
    <source>
        <dbReference type="ARBA" id="ARBA00022741"/>
    </source>
</evidence>
<organism evidence="8 9">
    <name type="scientific">Carex littledalei</name>
    <dbReference type="NCBI Taxonomy" id="544730"/>
    <lineage>
        <taxon>Eukaryota</taxon>
        <taxon>Viridiplantae</taxon>
        <taxon>Streptophyta</taxon>
        <taxon>Embryophyta</taxon>
        <taxon>Tracheophyta</taxon>
        <taxon>Spermatophyta</taxon>
        <taxon>Magnoliopsida</taxon>
        <taxon>Liliopsida</taxon>
        <taxon>Poales</taxon>
        <taxon>Cyperaceae</taxon>
        <taxon>Cyperoideae</taxon>
        <taxon>Cariceae</taxon>
        <taxon>Carex</taxon>
        <taxon>Carex subgen. Euthyceras</taxon>
    </lineage>
</organism>
<dbReference type="EMBL" id="SWLB01000005">
    <property type="protein sequence ID" value="KAF3338594.1"/>
    <property type="molecule type" value="Genomic_DNA"/>
</dbReference>
<evidence type="ECO:0000313" key="9">
    <source>
        <dbReference type="Proteomes" id="UP000623129"/>
    </source>
</evidence>
<evidence type="ECO:0000313" key="8">
    <source>
        <dbReference type="EMBL" id="KAF3338594.1"/>
    </source>
</evidence>
<dbReference type="PANTHER" id="PTHR19338">
    <property type="entry name" value="TRANSLOCASE OF INNER MITOCHONDRIAL MEMBRANE 13 HOMOLOG"/>
    <property type="match status" value="1"/>
</dbReference>
<sequence>MAEAAVTYVLGKIDTLLNKAHELKDWRRQFEQMRQELRLIHALLRDADSKHNRNELVTEWLNQVREIANKIASVIDTFRVEIEGNWIRKKTPSVKRNYKTYKRGLHDMLEDIIQQLNRLYQRRTDLGIKDLGALDDVDDPEPSDKVDDPEVVGLEDDKGKIIEQLLDRKISRRMVLSIVGTGGLGKTTLAQEIYKRLAAIRLQRLD</sequence>
<dbReference type="AlphaFoldDB" id="A0A833VZN2"/>
<evidence type="ECO:0000259" key="7">
    <source>
        <dbReference type="Pfam" id="PF18052"/>
    </source>
</evidence>
<dbReference type="SUPFAM" id="SSF52540">
    <property type="entry name" value="P-loop containing nucleoside triphosphate hydrolases"/>
    <property type="match status" value="1"/>
</dbReference>
<feature type="domain" description="Disease resistance N-terminal" evidence="7">
    <location>
        <begin position="5"/>
        <end position="84"/>
    </location>
</feature>
<comment type="similarity">
    <text evidence="1">Belongs to the disease resistance NB-LRR family.</text>
</comment>
<dbReference type="PANTHER" id="PTHR19338:SF73">
    <property type="entry name" value="DISEASE RESISTANCE PROTEIN RGA2-LIKE"/>
    <property type="match status" value="1"/>
</dbReference>
<dbReference type="CDD" id="cd14798">
    <property type="entry name" value="RX-CC_like"/>
    <property type="match status" value="1"/>
</dbReference>
<evidence type="ECO:0000256" key="3">
    <source>
        <dbReference type="ARBA" id="ARBA00022737"/>
    </source>
</evidence>
<evidence type="ECO:0000256" key="2">
    <source>
        <dbReference type="ARBA" id="ARBA00022614"/>
    </source>
</evidence>
<dbReference type="GO" id="GO:0006952">
    <property type="term" value="P:defense response"/>
    <property type="evidence" value="ECO:0007669"/>
    <property type="project" value="UniProtKB-KW"/>
</dbReference>
<dbReference type="InterPro" id="IPR038005">
    <property type="entry name" value="RX-like_CC"/>
</dbReference>
<dbReference type="Pfam" id="PF00931">
    <property type="entry name" value="NB-ARC"/>
    <property type="match status" value="1"/>
</dbReference>
<evidence type="ECO:0000256" key="1">
    <source>
        <dbReference type="ARBA" id="ARBA00008894"/>
    </source>
</evidence>
<dbReference type="GO" id="GO:0043531">
    <property type="term" value="F:ADP binding"/>
    <property type="evidence" value="ECO:0007669"/>
    <property type="project" value="InterPro"/>
</dbReference>
<keyword evidence="9" id="KW-1185">Reference proteome</keyword>
<dbReference type="Pfam" id="PF18052">
    <property type="entry name" value="Rx_N"/>
    <property type="match status" value="1"/>
</dbReference>
<dbReference type="InterPro" id="IPR041118">
    <property type="entry name" value="Rx_N"/>
</dbReference>
<reference evidence="8" key="1">
    <citation type="submission" date="2020-01" db="EMBL/GenBank/DDBJ databases">
        <title>Genome sequence of Kobresia littledalei, the first chromosome-level genome in the family Cyperaceae.</title>
        <authorList>
            <person name="Qu G."/>
        </authorList>
    </citation>
    <scope>NUCLEOTIDE SEQUENCE</scope>
    <source>
        <strain evidence="8">C.B.Clarke</strain>
        <tissue evidence="8">Leaf</tissue>
    </source>
</reference>
<proteinExistence type="inferred from homology"/>
<evidence type="ECO:0000259" key="6">
    <source>
        <dbReference type="Pfam" id="PF00931"/>
    </source>
</evidence>